<dbReference type="AlphaFoldDB" id="Q583C3"/>
<dbReference type="EMBL" id="AC087606">
    <property type="protein sequence ID" value="AAX80794.1"/>
    <property type="molecule type" value="Genomic_DNA"/>
</dbReference>
<reference evidence="2" key="1">
    <citation type="submission" date="2001-01" db="EMBL/GenBank/DDBJ databases">
        <authorList>
            <person name="Ghedin E."/>
            <person name="Blandin G."/>
            <person name="Bartholomeu D."/>
            <person name="Caler E."/>
            <person name="Haas B."/>
            <person name="Hannick L."/>
            <person name="Shallom J."/>
            <person name="Hou L."/>
            <person name="Djikeng A."/>
            <person name="Feldblyum T."/>
            <person name="Hostetler J."/>
            <person name="Johnson J."/>
            <person name="Jones K."/>
            <person name="Koo H.L."/>
            <person name="Larkin C."/>
            <person name="Pai G."/>
            <person name="Peterson J."/>
            <person name="Khalak H.G."/>
            <person name="Salzberg S."/>
            <person name="Simpson A.J."/>
            <person name="Tallon L."/>
            <person name="Van Aken S."/>
            <person name="Wanless D."/>
            <person name="White O."/>
            <person name="Wortman J."/>
            <person name="Fraser C.M."/>
            <person name="El-Sayed N.M.A."/>
        </authorList>
    </citation>
    <scope>NUCLEOTIDE SEQUENCE</scope>
    <source>
        <strain evidence="2">GUTat10.1</strain>
    </source>
</reference>
<name>Q583C3_9TRYP</name>
<protein>
    <submittedName>
        <fullName evidence="2">Uncharacterized protein</fullName>
    </submittedName>
</protein>
<keyword evidence="1" id="KW-1133">Transmembrane helix</keyword>
<reference evidence="2" key="2">
    <citation type="submission" date="2001-01" db="EMBL/GenBank/DDBJ databases">
        <authorList>
            <person name="El-Sayed N.M."/>
            <person name="Khalak H."/>
            <person name="Adams M.D."/>
        </authorList>
    </citation>
    <scope>NUCLEOTIDE SEQUENCE</scope>
    <source>
        <strain evidence="2">GUTat10.1</strain>
    </source>
</reference>
<gene>
    <name evidence="2" type="ORF">Tb04.4J6.30</name>
</gene>
<evidence type="ECO:0000313" key="2">
    <source>
        <dbReference type="EMBL" id="AAX80794.1"/>
    </source>
</evidence>
<sequence>MWGVEVAVKAERSRFQFMCMFVTFLPFCTSVILSLHHK</sequence>
<organism evidence="2">
    <name type="scientific">Trypanosoma brucei</name>
    <dbReference type="NCBI Taxonomy" id="5691"/>
    <lineage>
        <taxon>Eukaryota</taxon>
        <taxon>Discoba</taxon>
        <taxon>Euglenozoa</taxon>
        <taxon>Kinetoplastea</taxon>
        <taxon>Metakinetoplastina</taxon>
        <taxon>Trypanosomatida</taxon>
        <taxon>Trypanosomatidae</taxon>
        <taxon>Trypanosoma</taxon>
    </lineage>
</organism>
<keyword evidence="1" id="KW-0812">Transmembrane</keyword>
<keyword evidence="1" id="KW-0472">Membrane</keyword>
<feature type="transmembrane region" description="Helical" evidence="1">
    <location>
        <begin position="15"/>
        <end position="35"/>
    </location>
</feature>
<accession>Q583C3</accession>
<reference evidence="2" key="3">
    <citation type="submission" date="2005-04" db="EMBL/GenBank/DDBJ databases">
        <authorList>
            <person name="Haas B."/>
            <person name="Blandin G."/>
            <person name="El-Sayed N."/>
        </authorList>
    </citation>
    <scope>NUCLEOTIDE SEQUENCE</scope>
    <source>
        <strain evidence="2">GUTat10.1</strain>
    </source>
</reference>
<proteinExistence type="predicted"/>
<evidence type="ECO:0000256" key="1">
    <source>
        <dbReference type="SAM" id="Phobius"/>
    </source>
</evidence>